<organism evidence="4 5">
    <name type="scientific">Jiangella rhizosphaerae</name>
    <dbReference type="NCBI Taxonomy" id="2293569"/>
    <lineage>
        <taxon>Bacteria</taxon>
        <taxon>Bacillati</taxon>
        <taxon>Actinomycetota</taxon>
        <taxon>Actinomycetes</taxon>
        <taxon>Jiangellales</taxon>
        <taxon>Jiangellaceae</taxon>
        <taxon>Jiangella</taxon>
    </lineage>
</organism>
<reference evidence="4 5" key="1">
    <citation type="submission" date="2018-09" db="EMBL/GenBank/DDBJ databases">
        <title>Isolation, diversity and antifungal activity of actinobacteria from wheat.</title>
        <authorList>
            <person name="Han C."/>
        </authorList>
    </citation>
    <scope>NUCLEOTIDE SEQUENCE [LARGE SCALE GENOMIC DNA]</scope>
    <source>
        <strain evidence="4 5">NEAU-YY265</strain>
    </source>
</reference>
<dbReference type="SUPFAM" id="SSF48230">
    <property type="entry name" value="Chondroitin AC/alginate lyase"/>
    <property type="match status" value="1"/>
</dbReference>
<evidence type="ECO:0000313" key="4">
    <source>
        <dbReference type="EMBL" id="RIQ13642.1"/>
    </source>
</evidence>
<keyword evidence="2" id="KW-0456">Lyase</keyword>
<dbReference type="Gene3D" id="1.50.10.100">
    <property type="entry name" value="Chondroitin AC/alginate lyase"/>
    <property type="match status" value="1"/>
</dbReference>
<dbReference type="AlphaFoldDB" id="A0A418KIV2"/>
<sequence length="397" mass="43606">MARRHVRHGAAHRTGRGRLAVTAPAAFLTPDRAWAEVTRGLAADPRARAVLTDECAAQRRTPLRSVTDKPVPAASGSRHDYVSIAPYWWPDPSRPGGLPWVRRDGEVNPAYHDYDNARLDAMSQAVASSIVAHRVTGDDQHAEFAGRYLRHWFLDPATRMNPNLVHAQAIAGVTDGRGIGIIDTAGLVHLLDAVCHLPLGPHWSAADLDGLRQWCSDYLDWLLTSEHGRAEGAEANNHGTWFDAQVVAYATFTGRADVAERQLERRTVGRLETQIAADGGMPHELRRTLSLTYSAFNLLGFLCLASLAQHVGVDLWRHGDALRRAAGHLVPFLVGEREWTHPQIVPFDRYVVAPLLTLVPEHDALAAAHAEWPHHRLIFSHVRIASRSGLVPGPGGS</sequence>
<dbReference type="Proteomes" id="UP000284057">
    <property type="component" value="Unassembled WGS sequence"/>
</dbReference>
<comment type="caution">
    <text evidence="4">The sequence shown here is derived from an EMBL/GenBank/DDBJ whole genome shotgun (WGS) entry which is preliminary data.</text>
</comment>
<feature type="domain" description="Alginate lyase" evidence="3">
    <location>
        <begin position="65"/>
        <end position="339"/>
    </location>
</feature>
<evidence type="ECO:0000259" key="3">
    <source>
        <dbReference type="Pfam" id="PF05426"/>
    </source>
</evidence>
<proteinExistence type="predicted"/>
<keyword evidence="5" id="KW-1185">Reference proteome</keyword>
<gene>
    <name evidence="4" type="ORF">DY240_25685</name>
</gene>
<evidence type="ECO:0000313" key="5">
    <source>
        <dbReference type="Proteomes" id="UP000284057"/>
    </source>
</evidence>
<dbReference type="EMBL" id="QUAL01000374">
    <property type="protein sequence ID" value="RIQ13642.1"/>
    <property type="molecule type" value="Genomic_DNA"/>
</dbReference>
<dbReference type="InterPro" id="IPR008929">
    <property type="entry name" value="Chondroitin_lyas"/>
</dbReference>
<dbReference type="GO" id="GO:0016829">
    <property type="term" value="F:lyase activity"/>
    <property type="evidence" value="ECO:0007669"/>
    <property type="project" value="UniProtKB-KW"/>
</dbReference>
<keyword evidence="1" id="KW-0732">Signal</keyword>
<protein>
    <recommendedName>
        <fullName evidence="3">Alginate lyase domain-containing protein</fullName>
    </recommendedName>
</protein>
<dbReference type="Pfam" id="PF05426">
    <property type="entry name" value="Alginate_lyase"/>
    <property type="match status" value="1"/>
</dbReference>
<name>A0A418KIV2_9ACTN</name>
<evidence type="ECO:0000256" key="2">
    <source>
        <dbReference type="ARBA" id="ARBA00023239"/>
    </source>
</evidence>
<dbReference type="GO" id="GO:0042597">
    <property type="term" value="C:periplasmic space"/>
    <property type="evidence" value="ECO:0007669"/>
    <property type="project" value="InterPro"/>
</dbReference>
<dbReference type="InterPro" id="IPR008397">
    <property type="entry name" value="Alginate_lyase_dom"/>
</dbReference>
<accession>A0A418KIV2</accession>
<evidence type="ECO:0000256" key="1">
    <source>
        <dbReference type="ARBA" id="ARBA00022729"/>
    </source>
</evidence>